<dbReference type="InterPro" id="IPR036390">
    <property type="entry name" value="WH_DNA-bd_sf"/>
</dbReference>
<dbReference type="Pfam" id="PF00126">
    <property type="entry name" value="HTH_1"/>
    <property type="match status" value="1"/>
</dbReference>
<dbReference type="Proteomes" id="UP001221546">
    <property type="component" value="Chromosome"/>
</dbReference>
<proteinExistence type="inferred from homology"/>
<protein>
    <submittedName>
        <fullName evidence="7">LysR substrate-binding domain-containing protein</fullName>
    </submittedName>
</protein>
<evidence type="ECO:0000256" key="5">
    <source>
        <dbReference type="ARBA" id="ARBA00023163"/>
    </source>
</evidence>
<keyword evidence="5" id="KW-0804">Transcription</keyword>
<keyword evidence="8" id="KW-1185">Reference proteome</keyword>
<dbReference type="PANTHER" id="PTHR30126">
    <property type="entry name" value="HTH-TYPE TRANSCRIPTIONAL REGULATOR"/>
    <property type="match status" value="1"/>
</dbReference>
<keyword evidence="4" id="KW-0238">DNA-binding</keyword>
<evidence type="ECO:0000256" key="1">
    <source>
        <dbReference type="ARBA" id="ARBA00003502"/>
    </source>
</evidence>
<sequence>MDVSDLRAFEAVARLGSMNRAAAELNTVQSNVTAKIRNLEFELKTQLFQRSARGVELTPAGRRMLPFPLRLKKLLSDARAAARDDGPPSGRLEIGTLETIAALRLPHVLAGFARSYPTVQISLKTGTTRALVSDVIDGRIDGALVTGAVESIVLNHASMFHEELVLVTSASIHSVDELVSIPNVRAIVFRQGCVYREKLEMLLAARGVSTVATLEFSSLEAILGCIEAGVGLSLLPIGIINRVKRDGLVKVHQLPPEDANVQTAFVRRHDTYLSSAMTAFIELLRDEALTFPNR</sequence>
<dbReference type="Gene3D" id="1.10.10.10">
    <property type="entry name" value="Winged helix-like DNA-binding domain superfamily/Winged helix DNA-binding domain"/>
    <property type="match status" value="1"/>
</dbReference>
<evidence type="ECO:0000256" key="2">
    <source>
        <dbReference type="ARBA" id="ARBA00009437"/>
    </source>
</evidence>
<dbReference type="SUPFAM" id="SSF46785">
    <property type="entry name" value="Winged helix' DNA-binding domain"/>
    <property type="match status" value="1"/>
</dbReference>
<evidence type="ECO:0000313" key="7">
    <source>
        <dbReference type="EMBL" id="WFU64908.1"/>
    </source>
</evidence>
<dbReference type="InterPro" id="IPR000847">
    <property type="entry name" value="LysR_HTH_N"/>
</dbReference>
<organism evidence="7 8">
    <name type="scientific">Bradyrhizobium brasilense</name>
    <dbReference type="NCBI Taxonomy" id="1419277"/>
    <lineage>
        <taxon>Bacteria</taxon>
        <taxon>Pseudomonadati</taxon>
        <taxon>Pseudomonadota</taxon>
        <taxon>Alphaproteobacteria</taxon>
        <taxon>Hyphomicrobiales</taxon>
        <taxon>Nitrobacteraceae</taxon>
        <taxon>Bradyrhizobium</taxon>
    </lineage>
</organism>
<evidence type="ECO:0000256" key="4">
    <source>
        <dbReference type="ARBA" id="ARBA00023125"/>
    </source>
</evidence>
<evidence type="ECO:0000259" key="6">
    <source>
        <dbReference type="PROSITE" id="PS50931"/>
    </source>
</evidence>
<reference evidence="7 8" key="1">
    <citation type="submission" date="2023-04" db="EMBL/GenBank/DDBJ databases">
        <title>Australian commercial rhizobial inoculants.</title>
        <authorList>
            <person name="Kohlmeier M.G."/>
            <person name="O'Hara G.W."/>
            <person name="Colombi E."/>
            <person name="Ramsay J.P."/>
            <person name="Terpolilli J."/>
        </authorList>
    </citation>
    <scope>NUCLEOTIDE SEQUENCE [LARGE SCALE GENOMIC DNA]</scope>
    <source>
        <strain evidence="7 8">CB627</strain>
    </source>
</reference>
<feature type="domain" description="HTH lysR-type" evidence="6">
    <location>
        <begin position="1"/>
        <end position="58"/>
    </location>
</feature>
<dbReference type="PANTHER" id="PTHR30126:SF40">
    <property type="entry name" value="HTH-TYPE TRANSCRIPTIONAL REGULATOR GLTR"/>
    <property type="match status" value="1"/>
</dbReference>
<dbReference type="InterPro" id="IPR036388">
    <property type="entry name" value="WH-like_DNA-bd_sf"/>
</dbReference>
<gene>
    <name evidence="7" type="ORF">QA636_04995</name>
</gene>
<accession>A0ABY8JLP9</accession>
<dbReference type="InterPro" id="IPR005119">
    <property type="entry name" value="LysR_subst-bd"/>
</dbReference>
<keyword evidence="3" id="KW-0805">Transcription regulation</keyword>
<evidence type="ECO:0000256" key="3">
    <source>
        <dbReference type="ARBA" id="ARBA00023015"/>
    </source>
</evidence>
<dbReference type="PROSITE" id="PS50931">
    <property type="entry name" value="HTH_LYSR"/>
    <property type="match status" value="1"/>
</dbReference>
<comment type="function">
    <text evidence="1">NodD regulates the expression of the nodABCFE genes which encode other nodulation proteins. NodD is also a negative regulator of its own expression. Binds flavonoids as inducers.</text>
</comment>
<comment type="similarity">
    <text evidence="2">Belongs to the LysR transcriptional regulatory family.</text>
</comment>
<dbReference type="SUPFAM" id="SSF53850">
    <property type="entry name" value="Periplasmic binding protein-like II"/>
    <property type="match status" value="1"/>
</dbReference>
<dbReference type="EMBL" id="CP121646">
    <property type="protein sequence ID" value="WFU64908.1"/>
    <property type="molecule type" value="Genomic_DNA"/>
</dbReference>
<dbReference type="Pfam" id="PF03466">
    <property type="entry name" value="LysR_substrate"/>
    <property type="match status" value="1"/>
</dbReference>
<evidence type="ECO:0000313" key="8">
    <source>
        <dbReference type="Proteomes" id="UP001221546"/>
    </source>
</evidence>
<dbReference type="RefSeq" id="WP_310885534.1">
    <property type="nucleotide sequence ID" value="NZ_CP121646.1"/>
</dbReference>
<name>A0ABY8JLP9_9BRAD</name>
<dbReference type="Gene3D" id="3.40.190.290">
    <property type="match status" value="1"/>
</dbReference>